<dbReference type="Proteomes" id="UP001139031">
    <property type="component" value="Unassembled WGS sequence"/>
</dbReference>
<sequence>MTAFDRLSATLQHQIVHQLGFRQLRPVQDLAIDAILDGHNCVVLAPTAGGKTEAAFFPALSAMDSDDWRPVSLLYLSPIRALLNNQEARVQRYAGLLGRRAFVWHGDVGPAPRRRFLADPGDVLLTTPESIEAMLMSPRISTGRLLSSLRCIIIDEVHAFADDDRGAHLSALLERLTRLAGRDLQRVGLSATIGNPDELLVWLQGSSRRPAQVIRPPSAAGQPQLTLDYVGGLTNAAHVIEQLHRGRKRLVFADSRRTVEELAQHLLQLGVTAHVAHGSLSAAARREAERAFESAQDCVIVATSALELGIDVGDLDHVLQIDSPARVASFLQRMGRTGRRAGTVANCTFLTTSEAATLQAAALLDLHARGCVEPVRPSRRAFHILAHQLLALALQLGGAPATDLLAFLGLAGDDPRRVPYAFADITPGEAAELVTTMLARDILADHGGRLWLGPRGERLYGRRHFAELYAVFSTPRLIRVHAHDRELGTVDARFLETLGESGDPATFTLNGRAWQITSIDWSRAICRVVPADRGGQTRWSGSPRPLSAALCQSMRRILCDDSVPPIWSTRARKILGEQRALHAFLRDEDAPLLRDGSELCWWNFAGGRTNLLLARLLEAELGGKVVARDVSLSFRQEAGASEAAVRELLTRCTAQGRPTFADALRYAPSAMCGRLSKFEPCLPEPHLTSLQAEALLADARASAKKF</sequence>
<evidence type="ECO:0000259" key="3">
    <source>
        <dbReference type="PROSITE" id="PS51192"/>
    </source>
</evidence>
<reference evidence="5" key="1">
    <citation type="submission" date="2021-08" db="EMBL/GenBank/DDBJ databases">
        <authorList>
            <person name="Stevens D.C."/>
        </authorList>
    </citation>
    <scope>NUCLEOTIDE SEQUENCE</scope>
    <source>
        <strain evidence="5">DSM 53165</strain>
    </source>
</reference>
<proteinExistence type="predicted"/>
<dbReference type="RefSeq" id="WP_224191852.1">
    <property type="nucleotide sequence ID" value="NZ_JAIRAU010000011.1"/>
</dbReference>
<organism evidence="5 6">
    <name type="scientific">Nannocystis pusilla</name>
    <dbReference type="NCBI Taxonomy" id="889268"/>
    <lineage>
        <taxon>Bacteria</taxon>
        <taxon>Pseudomonadati</taxon>
        <taxon>Myxococcota</taxon>
        <taxon>Polyangia</taxon>
        <taxon>Nannocystales</taxon>
        <taxon>Nannocystaceae</taxon>
        <taxon>Nannocystis</taxon>
    </lineage>
</organism>
<evidence type="ECO:0000256" key="2">
    <source>
        <dbReference type="ARBA" id="ARBA00022840"/>
    </source>
</evidence>
<dbReference type="PANTHER" id="PTHR47962:SF5">
    <property type="entry name" value="ATP-DEPENDENT HELICASE LHR-RELATED"/>
    <property type="match status" value="1"/>
</dbReference>
<keyword evidence="2" id="KW-0067">ATP-binding</keyword>
<dbReference type="SMART" id="SM00490">
    <property type="entry name" value="HELICc"/>
    <property type="match status" value="1"/>
</dbReference>
<keyword evidence="1" id="KW-0547">Nucleotide-binding</keyword>
<dbReference type="Gene3D" id="3.40.50.300">
    <property type="entry name" value="P-loop containing nucleotide triphosphate hydrolases"/>
    <property type="match status" value="2"/>
</dbReference>
<protein>
    <submittedName>
        <fullName evidence="5">DEAD/DEAH box helicase</fullName>
    </submittedName>
</protein>
<dbReference type="PROSITE" id="PS51194">
    <property type="entry name" value="HELICASE_CTER"/>
    <property type="match status" value="1"/>
</dbReference>
<evidence type="ECO:0000313" key="6">
    <source>
        <dbReference type="Proteomes" id="UP001139031"/>
    </source>
</evidence>
<keyword evidence="5" id="KW-0378">Hydrolase</keyword>
<dbReference type="InterPro" id="IPR027417">
    <property type="entry name" value="P-loop_NTPase"/>
</dbReference>
<name>A0ABS7TPD4_9BACT</name>
<evidence type="ECO:0000313" key="5">
    <source>
        <dbReference type="EMBL" id="MBZ5710082.1"/>
    </source>
</evidence>
<dbReference type="PROSITE" id="PS51192">
    <property type="entry name" value="HELICASE_ATP_BIND_1"/>
    <property type="match status" value="1"/>
</dbReference>
<dbReference type="GO" id="GO:0004386">
    <property type="term" value="F:helicase activity"/>
    <property type="evidence" value="ECO:0007669"/>
    <property type="project" value="UniProtKB-KW"/>
</dbReference>
<dbReference type="EMBL" id="JAIRAU010000011">
    <property type="protein sequence ID" value="MBZ5710082.1"/>
    <property type="molecule type" value="Genomic_DNA"/>
</dbReference>
<evidence type="ECO:0000259" key="4">
    <source>
        <dbReference type="PROSITE" id="PS51194"/>
    </source>
</evidence>
<keyword evidence="6" id="KW-1185">Reference proteome</keyword>
<dbReference type="InterPro" id="IPR001650">
    <property type="entry name" value="Helicase_C-like"/>
</dbReference>
<dbReference type="Pfam" id="PF00270">
    <property type="entry name" value="DEAD"/>
    <property type="match status" value="1"/>
</dbReference>
<keyword evidence="5" id="KW-0347">Helicase</keyword>
<dbReference type="Pfam" id="PF00271">
    <property type="entry name" value="Helicase_C"/>
    <property type="match status" value="1"/>
</dbReference>
<evidence type="ECO:0000256" key="1">
    <source>
        <dbReference type="ARBA" id="ARBA00022741"/>
    </source>
</evidence>
<dbReference type="PANTHER" id="PTHR47962">
    <property type="entry name" value="ATP-DEPENDENT HELICASE LHR-RELATED-RELATED"/>
    <property type="match status" value="1"/>
</dbReference>
<dbReference type="SMART" id="SM00487">
    <property type="entry name" value="DEXDc"/>
    <property type="match status" value="1"/>
</dbReference>
<dbReference type="SUPFAM" id="SSF52540">
    <property type="entry name" value="P-loop containing nucleoside triphosphate hydrolases"/>
    <property type="match status" value="1"/>
</dbReference>
<feature type="domain" description="Helicase ATP-binding" evidence="3">
    <location>
        <begin position="32"/>
        <end position="211"/>
    </location>
</feature>
<dbReference type="InterPro" id="IPR011545">
    <property type="entry name" value="DEAD/DEAH_box_helicase_dom"/>
</dbReference>
<feature type="domain" description="Helicase C-terminal" evidence="4">
    <location>
        <begin position="232"/>
        <end position="383"/>
    </location>
</feature>
<comment type="caution">
    <text evidence="5">The sequence shown here is derived from an EMBL/GenBank/DDBJ whole genome shotgun (WGS) entry which is preliminary data.</text>
</comment>
<accession>A0ABS7TPD4</accession>
<gene>
    <name evidence="5" type="ORF">K7C98_12530</name>
</gene>
<dbReference type="InterPro" id="IPR052511">
    <property type="entry name" value="ATP-dep_Helicase"/>
</dbReference>
<dbReference type="InterPro" id="IPR014001">
    <property type="entry name" value="Helicase_ATP-bd"/>
</dbReference>